<evidence type="ECO:0000256" key="3">
    <source>
        <dbReference type="ARBA" id="ARBA00023082"/>
    </source>
</evidence>
<keyword evidence="2" id="KW-0805">Transcription regulation</keyword>
<name>A0ABU7SFX4_9ACTN</name>
<feature type="region of interest" description="Disordered" evidence="5">
    <location>
        <begin position="177"/>
        <end position="218"/>
    </location>
</feature>
<dbReference type="Pfam" id="PF04542">
    <property type="entry name" value="Sigma70_r2"/>
    <property type="match status" value="1"/>
</dbReference>
<dbReference type="Proteomes" id="UP001339911">
    <property type="component" value="Unassembled WGS sequence"/>
</dbReference>
<sequence length="218" mass="23234">MPAELSALVRSAQQGDEYAFRMLYRELQPGLLRYLTVLVGSDAEDVASETWLQIARDLATFAGGPGFRAWATRIARNRALDHLRHQRRRPTVSVPVEALSELPGAEDTAASADEGLGTDTAVALIASLPRTEAEAVLLRTVIGLDAESTARVLGKRPGAVRTAAHRGLRRLARLLAQNGRDGVTEPAAEGGPVDGEPAVAPVADVRSSEDVEAGQGWR</sequence>
<comment type="caution">
    <text evidence="8">The sequence shown here is derived from an EMBL/GenBank/DDBJ whole genome shotgun (WGS) entry which is preliminary data.</text>
</comment>
<reference evidence="8 9" key="1">
    <citation type="submission" date="2024-01" db="EMBL/GenBank/DDBJ databases">
        <title>Genome insights into Plantactinospora veratri sp. nov.</title>
        <authorList>
            <person name="Wang L."/>
        </authorList>
    </citation>
    <scope>NUCLEOTIDE SEQUENCE [LARGE SCALE GENOMIC DNA]</scope>
    <source>
        <strain evidence="8 9">NEAU-FHS4</strain>
    </source>
</reference>
<dbReference type="Gene3D" id="1.10.10.10">
    <property type="entry name" value="Winged helix-like DNA-binding domain superfamily/Winged helix DNA-binding domain"/>
    <property type="match status" value="1"/>
</dbReference>
<dbReference type="SUPFAM" id="SSF88946">
    <property type="entry name" value="Sigma2 domain of RNA polymerase sigma factors"/>
    <property type="match status" value="1"/>
</dbReference>
<dbReference type="PANTHER" id="PTHR43133:SF66">
    <property type="entry name" value="ECF RNA POLYMERASE SIGMA FACTOR SIGK"/>
    <property type="match status" value="1"/>
</dbReference>
<evidence type="ECO:0000256" key="2">
    <source>
        <dbReference type="ARBA" id="ARBA00023015"/>
    </source>
</evidence>
<dbReference type="RefSeq" id="WP_331209146.1">
    <property type="nucleotide sequence ID" value="NZ_JAZGQL010000013.1"/>
</dbReference>
<dbReference type="EMBL" id="JAZGQL010000013">
    <property type="protein sequence ID" value="MEE6308859.1"/>
    <property type="molecule type" value="Genomic_DNA"/>
</dbReference>
<keyword evidence="3" id="KW-0731">Sigma factor</keyword>
<dbReference type="InterPro" id="IPR039425">
    <property type="entry name" value="RNA_pol_sigma-70-like"/>
</dbReference>
<dbReference type="InterPro" id="IPR013249">
    <property type="entry name" value="RNA_pol_sigma70_r4_t2"/>
</dbReference>
<dbReference type="InterPro" id="IPR036388">
    <property type="entry name" value="WH-like_DNA-bd_sf"/>
</dbReference>
<accession>A0ABU7SFX4</accession>
<evidence type="ECO:0000259" key="6">
    <source>
        <dbReference type="Pfam" id="PF04542"/>
    </source>
</evidence>
<dbReference type="InterPro" id="IPR007627">
    <property type="entry name" value="RNA_pol_sigma70_r2"/>
</dbReference>
<dbReference type="InterPro" id="IPR014284">
    <property type="entry name" value="RNA_pol_sigma-70_dom"/>
</dbReference>
<evidence type="ECO:0000313" key="8">
    <source>
        <dbReference type="EMBL" id="MEE6308859.1"/>
    </source>
</evidence>
<evidence type="ECO:0000256" key="5">
    <source>
        <dbReference type="SAM" id="MobiDB-lite"/>
    </source>
</evidence>
<dbReference type="Gene3D" id="1.10.1740.10">
    <property type="match status" value="1"/>
</dbReference>
<keyword evidence="4" id="KW-0804">Transcription</keyword>
<proteinExistence type="inferred from homology"/>
<feature type="domain" description="RNA polymerase sigma factor 70 region 4 type 2" evidence="7">
    <location>
        <begin position="123"/>
        <end position="171"/>
    </location>
</feature>
<dbReference type="PANTHER" id="PTHR43133">
    <property type="entry name" value="RNA POLYMERASE ECF-TYPE SIGMA FACTO"/>
    <property type="match status" value="1"/>
</dbReference>
<evidence type="ECO:0000259" key="7">
    <source>
        <dbReference type="Pfam" id="PF08281"/>
    </source>
</evidence>
<dbReference type="Pfam" id="PF08281">
    <property type="entry name" value="Sigma70_r4_2"/>
    <property type="match status" value="1"/>
</dbReference>
<comment type="similarity">
    <text evidence="1">Belongs to the sigma-70 factor family. ECF subfamily.</text>
</comment>
<dbReference type="NCBIfam" id="TIGR02937">
    <property type="entry name" value="sigma70-ECF"/>
    <property type="match status" value="1"/>
</dbReference>
<gene>
    <name evidence="8" type="ORF">V1634_18665</name>
</gene>
<evidence type="ECO:0000256" key="1">
    <source>
        <dbReference type="ARBA" id="ARBA00010641"/>
    </source>
</evidence>
<dbReference type="SUPFAM" id="SSF88659">
    <property type="entry name" value="Sigma3 and sigma4 domains of RNA polymerase sigma factors"/>
    <property type="match status" value="1"/>
</dbReference>
<organism evidence="8 9">
    <name type="scientific">Plantactinospora veratri</name>
    <dbReference type="NCBI Taxonomy" id="1436122"/>
    <lineage>
        <taxon>Bacteria</taxon>
        <taxon>Bacillati</taxon>
        <taxon>Actinomycetota</taxon>
        <taxon>Actinomycetes</taxon>
        <taxon>Micromonosporales</taxon>
        <taxon>Micromonosporaceae</taxon>
        <taxon>Plantactinospora</taxon>
    </lineage>
</organism>
<evidence type="ECO:0000256" key="4">
    <source>
        <dbReference type="ARBA" id="ARBA00023163"/>
    </source>
</evidence>
<protein>
    <submittedName>
        <fullName evidence="8">RNA polymerase sigma factor</fullName>
    </submittedName>
</protein>
<dbReference type="InterPro" id="IPR013325">
    <property type="entry name" value="RNA_pol_sigma_r2"/>
</dbReference>
<feature type="domain" description="RNA polymerase sigma-70 region 2" evidence="6">
    <location>
        <begin position="23"/>
        <end position="89"/>
    </location>
</feature>
<dbReference type="InterPro" id="IPR013324">
    <property type="entry name" value="RNA_pol_sigma_r3/r4-like"/>
</dbReference>
<evidence type="ECO:0000313" key="9">
    <source>
        <dbReference type="Proteomes" id="UP001339911"/>
    </source>
</evidence>
<keyword evidence="9" id="KW-1185">Reference proteome</keyword>